<feature type="domain" description="FAD/NAD(P)-binding" evidence="11">
    <location>
        <begin position="382"/>
        <end position="660"/>
    </location>
</feature>
<comment type="cofactor">
    <cofactor evidence="1">
        <name>FMN</name>
        <dbReference type="ChEBI" id="CHEBI:58210"/>
    </cofactor>
</comment>
<reference evidence="12 13" key="1">
    <citation type="submission" date="2020-06" db="EMBL/GenBank/DDBJ databases">
        <title>Schlegella sp. ID0723 isolated from air conditioner.</title>
        <authorList>
            <person name="Kim D.Y."/>
            <person name="Kim D.-U."/>
        </authorList>
    </citation>
    <scope>NUCLEOTIDE SEQUENCE [LARGE SCALE GENOMIC DNA]</scope>
    <source>
        <strain evidence="12 13">ID0723</strain>
    </source>
</reference>
<dbReference type="PANTHER" id="PTHR42917:SF2">
    <property type="entry name" value="2,4-DIENOYL-COA REDUCTASE [(2E)-ENOYL-COA-PRODUCING]"/>
    <property type="match status" value="1"/>
</dbReference>
<evidence type="ECO:0000313" key="12">
    <source>
        <dbReference type="EMBL" id="NUZ08835.1"/>
    </source>
</evidence>
<keyword evidence="4" id="KW-0285">Flavoprotein</keyword>
<dbReference type="GO" id="GO:0051536">
    <property type="term" value="F:iron-sulfur cluster binding"/>
    <property type="evidence" value="ECO:0007669"/>
    <property type="project" value="UniProtKB-KW"/>
</dbReference>
<accession>A0A7Y6NT50</accession>
<organism evidence="12 13">
    <name type="scientific">Piscinibacter koreensis</name>
    <dbReference type="NCBI Taxonomy" id="2742824"/>
    <lineage>
        <taxon>Bacteria</taxon>
        <taxon>Pseudomonadati</taxon>
        <taxon>Pseudomonadota</taxon>
        <taxon>Betaproteobacteria</taxon>
        <taxon>Burkholderiales</taxon>
        <taxon>Sphaerotilaceae</taxon>
        <taxon>Piscinibacter</taxon>
    </lineage>
</organism>
<dbReference type="SUPFAM" id="SSF51971">
    <property type="entry name" value="Nucleotide-binding domain"/>
    <property type="match status" value="1"/>
</dbReference>
<comment type="caution">
    <text evidence="12">The sequence shown here is derived from an EMBL/GenBank/DDBJ whole genome shotgun (WGS) entry which is preliminary data.</text>
</comment>
<evidence type="ECO:0000256" key="6">
    <source>
        <dbReference type="ARBA" id="ARBA00022723"/>
    </source>
</evidence>
<evidence type="ECO:0000256" key="1">
    <source>
        <dbReference type="ARBA" id="ARBA00001917"/>
    </source>
</evidence>
<dbReference type="GO" id="GO:0016491">
    <property type="term" value="F:oxidoreductase activity"/>
    <property type="evidence" value="ECO:0007669"/>
    <property type="project" value="UniProtKB-KW"/>
</dbReference>
<dbReference type="Pfam" id="PF07992">
    <property type="entry name" value="Pyr_redox_2"/>
    <property type="match status" value="1"/>
</dbReference>
<dbReference type="Proteomes" id="UP000529637">
    <property type="component" value="Unassembled WGS sequence"/>
</dbReference>
<dbReference type="RefSeq" id="WP_176071689.1">
    <property type="nucleotide sequence ID" value="NZ_JABWMJ010000017.1"/>
</dbReference>
<sequence>MSKPKPAFPHLLAPLQAGSHTLRNRTLMGSMHTGLEHLDGSTARLAAFYAERARGGAGLIATGGYAMNAEARLDEHGPMLTTPDEAEALRPIAEAVHAEGGKIVLQVLHTGRYAKIANPVGASIIPAPINRRAPRALASEEVWRTIDDYVRCAELALHAGFDGVEVMGSEGYLISQFATTRCNDRNDEFGGSMENRHRLPVEIVRRTRERLGARGLIMYRLSALDLVEGGAPADEVVALARAIEAAGADLINTGFGWHEARVPTIAYLVPRAAFRAVGARIKRALRIPLILSNRINTPEVAEEIIGSGDADMVSMARPFLADPDFVRKAAAGRPESINTCIACNQACLDFIFTGKPTSCLVNPRAGRELEFAEMPAPMAKRRVAVVGAGAAGLACAITASERGHAVTLFEAGTVIGGQLHLARAVPGKEEFDELLRYFSARIAELDIQLNLNRRPTAADIASAHFERIVVAAGVRPRKPDIVGIEHPKVIGYADLLSRRRIAGRRVAVIGAGGIGFDVAEYLLHDEHDPATPPRRPAAHGTSGDAQAFFADWGVDLTEENSGGLTTPRHPEPWRSVTLLQRKPQKPGTSLGLTTGWALRARLDQRGLKTLTGCAYDKIDDAGLHLRVNGEPRLLEVDTVVVCAGQEPEAGLVAELRALGIEPAVIGGAERAAELDALRAIEQGTRLAMTF</sequence>
<name>A0A7Y6NT50_9BURK</name>
<keyword evidence="9" id="KW-0411">Iron-sulfur</keyword>
<evidence type="ECO:0000256" key="2">
    <source>
        <dbReference type="ARBA" id="ARBA00001966"/>
    </source>
</evidence>
<gene>
    <name evidence="12" type="ORF">HQN59_24115</name>
</gene>
<evidence type="ECO:0000256" key="8">
    <source>
        <dbReference type="ARBA" id="ARBA00023004"/>
    </source>
</evidence>
<proteinExistence type="inferred from homology"/>
<comment type="cofactor">
    <cofactor evidence="2">
        <name>[4Fe-4S] cluster</name>
        <dbReference type="ChEBI" id="CHEBI:49883"/>
    </cofactor>
</comment>
<dbReference type="EMBL" id="JABWMJ010000017">
    <property type="protein sequence ID" value="NUZ08835.1"/>
    <property type="molecule type" value="Genomic_DNA"/>
</dbReference>
<evidence type="ECO:0000256" key="5">
    <source>
        <dbReference type="ARBA" id="ARBA00022643"/>
    </source>
</evidence>
<dbReference type="Pfam" id="PF00724">
    <property type="entry name" value="Oxidored_FMN"/>
    <property type="match status" value="1"/>
</dbReference>
<keyword evidence="8" id="KW-0408">Iron</keyword>
<dbReference type="SUPFAM" id="SSF51395">
    <property type="entry name" value="FMN-linked oxidoreductases"/>
    <property type="match status" value="1"/>
</dbReference>
<dbReference type="InterPro" id="IPR013785">
    <property type="entry name" value="Aldolase_TIM"/>
</dbReference>
<evidence type="ECO:0000256" key="3">
    <source>
        <dbReference type="ARBA" id="ARBA00011048"/>
    </source>
</evidence>
<evidence type="ECO:0000256" key="7">
    <source>
        <dbReference type="ARBA" id="ARBA00023002"/>
    </source>
</evidence>
<evidence type="ECO:0000259" key="11">
    <source>
        <dbReference type="Pfam" id="PF07992"/>
    </source>
</evidence>
<keyword evidence="13" id="KW-1185">Reference proteome</keyword>
<evidence type="ECO:0000259" key="10">
    <source>
        <dbReference type="Pfam" id="PF00724"/>
    </source>
</evidence>
<dbReference type="Gene3D" id="3.40.50.720">
    <property type="entry name" value="NAD(P)-binding Rossmann-like Domain"/>
    <property type="match status" value="1"/>
</dbReference>
<keyword evidence="6" id="KW-0479">Metal-binding</keyword>
<dbReference type="InterPro" id="IPR036188">
    <property type="entry name" value="FAD/NAD-bd_sf"/>
</dbReference>
<dbReference type="Gene3D" id="3.20.20.70">
    <property type="entry name" value="Aldolase class I"/>
    <property type="match status" value="1"/>
</dbReference>
<dbReference type="InterPro" id="IPR023753">
    <property type="entry name" value="FAD/NAD-binding_dom"/>
</dbReference>
<comment type="similarity">
    <text evidence="3">In the N-terminal section; belongs to the NADH:flavin oxidoreductase/NADH oxidase family.</text>
</comment>
<dbReference type="PANTHER" id="PTHR42917">
    <property type="entry name" value="2,4-DIENOYL-COA REDUCTASE"/>
    <property type="match status" value="1"/>
</dbReference>
<dbReference type="InterPro" id="IPR051793">
    <property type="entry name" value="NADH:flavin_oxidoreductase"/>
</dbReference>
<dbReference type="PRINTS" id="PR00411">
    <property type="entry name" value="PNDRDTASEI"/>
</dbReference>
<feature type="domain" description="NADH:flavin oxidoreductase/NADH oxidase N-terminal" evidence="10">
    <location>
        <begin position="11"/>
        <end position="335"/>
    </location>
</feature>
<dbReference type="InterPro" id="IPR001155">
    <property type="entry name" value="OxRdtase_FMN_N"/>
</dbReference>
<dbReference type="CDD" id="cd02930">
    <property type="entry name" value="DCR_FMN"/>
    <property type="match status" value="1"/>
</dbReference>
<evidence type="ECO:0000256" key="9">
    <source>
        <dbReference type="ARBA" id="ARBA00023014"/>
    </source>
</evidence>
<dbReference type="Gene3D" id="3.50.50.60">
    <property type="entry name" value="FAD/NAD(P)-binding domain"/>
    <property type="match status" value="1"/>
</dbReference>
<evidence type="ECO:0000313" key="13">
    <source>
        <dbReference type="Proteomes" id="UP000529637"/>
    </source>
</evidence>
<protein>
    <submittedName>
        <fullName evidence="12">FAD-dependent oxidoreductase</fullName>
    </submittedName>
</protein>
<dbReference type="AlphaFoldDB" id="A0A7Y6NT50"/>
<keyword evidence="7" id="KW-0560">Oxidoreductase</keyword>
<dbReference type="SUPFAM" id="SSF51905">
    <property type="entry name" value="FAD/NAD(P)-binding domain"/>
    <property type="match status" value="1"/>
</dbReference>
<evidence type="ECO:0000256" key="4">
    <source>
        <dbReference type="ARBA" id="ARBA00022630"/>
    </source>
</evidence>
<dbReference type="GO" id="GO:0046872">
    <property type="term" value="F:metal ion binding"/>
    <property type="evidence" value="ECO:0007669"/>
    <property type="project" value="UniProtKB-KW"/>
</dbReference>
<dbReference type="PRINTS" id="PR00368">
    <property type="entry name" value="FADPNR"/>
</dbReference>
<dbReference type="GO" id="GO:0010181">
    <property type="term" value="F:FMN binding"/>
    <property type="evidence" value="ECO:0007669"/>
    <property type="project" value="InterPro"/>
</dbReference>
<keyword evidence="5" id="KW-0288">FMN</keyword>